<evidence type="ECO:0000313" key="8">
    <source>
        <dbReference type="Ensembl" id="ENSEBUP00000012149.1"/>
    </source>
</evidence>
<dbReference type="NCBIfam" id="TIGR03263">
    <property type="entry name" value="guanyl_kin"/>
    <property type="match status" value="1"/>
</dbReference>
<comment type="similarity">
    <text evidence="1">Belongs to the guanylate kinase family.</text>
</comment>
<evidence type="ECO:0000256" key="2">
    <source>
        <dbReference type="ARBA" id="ARBA00012961"/>
    </source>
</evidence>
<keyword evidence="5" id="KW-0418">Kinase</keyword>
<dbReference type="Ensembl" id="ENSEBUT00000012725.1">
    <property type="protein sequence ID" value="ENSEBUP00000012149.1"/>
    <property type="gene ID" value="ENSEBUG00000007721.1"/>
</dbReference>
<evidence type="ECO:0000256" key="5">
    <source>
        <dbReference type="ARBA" id="ARBA00022777"/>
    </source>
</evidence>
<dbReference type="Proteomes" id="UP000694388">
    <property type="component" value="Unplaced"/>
</dbReference>
<dbReference type="InterPro" id="IPR027417">
    <property type="entry name" value="P-loop_NTPase"/>
</dbReference>
<dbReference type="InterPro" id="IPR008144">
    <property type="entry name" value="Guanylate_kin-like_dom"/>
</dbReference>
<protein>
    <recommendedName>
        <fullName evidence="2">guanylate kinase</fullName>
        <ecNumber evidence="2">2.7.4.8</ecNumber>
    </recommendedName>
</protein>
<dbReference type="PANTHER" id="PTHR23117:SF13">
    <property type="entry name" value="GUANYLATE KINASE"/>
    <property type="match status" value="1"/>
</dbReference>
<organism evidence="8 9">
    <name type="scientific">Eptatretus burgeri</name>
    <name type="common">Inshore hagfish</name>
    <dbReference type="NCBI Taxonomy" id="7764"/>
    <lineage>
        <taxon>Eukaryota</taxon>
        <taxon>Metazoa</taxon>
        <taxon>Chordata</taxon>
        <taxon>Craniata</taxon>
        <taxon>Vertebrata</taxon>
        <taxon>Cyclostomata</taxon>
        <taxon>Myxini</taxon>
        <taxon>Myxiniformes</taxon>
        <taxon>Myxinidae</taxon>
        <taxon>Eptatretinae</taxon>
        <taxon>Eptatretus</taxon>
    </lineage>
</organism>
<dbReference type="PROSITE" id="PS00856">
    <property type="entry name" value="GUANYLATE_KINASE_1"/>
    <property type="match status" value="1"/>
</dbReference>
<feature type="domain" description="Guanylate kinase-like" evidence="7">
    <location>
        <begin position="6"/>
        <end position="188"/>
    </location>
</feature>
<dbReference type="EC" id="2.7.4.8" evidence="2"/>
<dbReference type="PANTHER" id="PTHR23117">
    <property type="entry name" value="GUANYLATE KINASE-RELATED"/>
    <property type="match status" value="1"/>
</dbReference>
<evidence type="ECO:0000256" key="6">
    <source>
        <dbReference type="ARBA" id="ARBA00022840"/>
    </source>
</evidence>
<dbReference type="SMART" id="SM00072">
    <property type="entry name" value="GuKc"/>
    <property type="match status" value="1"/>
</dbReference>
<dbReference type="GO" id="GO:0004385">
    <property type="term" value="F:GMP kinase activity"/>
    <property type="evidence" value="ECO:0007669"/>
    <property type="project" value="UniProtKB-EC"/>
</dbReference>
<reference evidence="8" key="1">
    <citation type="submission" date="2025-08" db="UniProtKB">
        <authorList>
            <consortium name="Ensembl"/>
        </authorList>
    </citation>
    <scope>IDENTIFICATION</scope>
</reference>
<dbReference type="AlphaFoldDB" id="A0A8C4WUR7"/>
<dbReference type="CDD" id="cd00071">
    <property type="entry name" value="GMPK"/>
    <property type="match status" value="1"/>
</dbReference>
<dbReference type="GO" id="GO:0005524">
    <property type="term" value="F:ATP binding"/>
    <property type="evidence" value="ECO:0007669"/>
    <property type="project" value="UniProtKB-KW"/>
</dbReference>
<evidence type="ECO:0000256" key="3">
    <source>
        <dbReference type="ARBA" id="ARBA00022679"/>
    </source>
</evidence>
<accession>A0A8C4WUR7</accession>
<sequence>MEATRCRPLVLSGPSGCGKSTMIKKLMAEFPGFFGLSVSHTTRKPRLGEVNGKDYHFVTREEMHKMIKAGEFVEHAEYATNIYGTSKRAVQSVVDKNQICLLDIDMHGVESLKLTDLNPLYFSIQAPSIKVLEQRLRLRKTENDSSLLHRIESARREIEYSKKPGVFDAIIVNDVLEDAYAKLKELIKELCAECCRGLCATRIPNGCNKWLDISEVLPMFGNNTDLTGSSSCGVFTPSGGKTG</sequence>
<dbReference type="PROSITE" id="PS50052">
    <property type="entry name" value="GUANYLATE_KINASE_2"/>
    <property type="match status" value="1"/>
</dbReference>
<keyword evidence="4" id="KW-0547">Nucleotide-binding</keyword>
<dbReference type="GO" id="GO:0005829">
    <property type="term" value="C:cytosol"/>
    <property type="evidence" value="ECO:0007669"/>
    <property type="project" value="TreeGrafter"/>
</dbReference>
<evidence type="ECO:0000256" key="1">
    <source>
        <dbReference type="ARBA" id="ARBA00005790"/>
    </source>
</evidence>
<reference evidence="8" key="2">
    <citation type="submission" date="2025-09" db="UniProtKB">
        <authorList>
            <consortium name="Ensembl"/>
        </authorList>
    </citation>
    <scope>IDENTIFICATION</scope>
</reference>
<dbReference type="SUPFAM" id="SSF52540">
    <property type="entry name" value="P-loop containing nucleoside triphosphate hydrolases"/>
    <property type="match status" value="1"/>
</dbReference>
<keyword evidence="3" id="KW-0808">Transferase</keyword>
<dbReference type="InterPro" id="IPR020590">
    <property type="entry name" value="Guanylate_kinase_CS"/>
</dbReference>
<dbReference type="FunFam" id="3.40.50.300:FF:000776">
    <property type="entry name" value="Guanylate kinase 2"/>
    <property type="match status" value="1"/>
</dbReference>
<dbReference type="InterPro" id="IPR008145">
    <property type="entry name" value="GK/Ca_channel_bsu"/>
</dbReference>
<dbReference type="InterPro" id="IPR017665">
    <property type="entry name" value="Guanylate_kinase"/>
</dbReference>
<proteinExistence type="inferred from homology"/>
<evidence type="ECO:0000259" key="7">
    <source>
        <dbReference type="PROSITE" id="PS50052"/>
    </source>
</evidence>
<dbReference type="FunFam" id="3.30.63.10:FF:000002">
    <property type="entry name" value="Guanylate kinase 1"/>
    <property type="match status" value="1"/>
</dbReference>
<dbReference type="Pfam" id="PF00625">
    <property type="entry name" value="Guanylate_kin"/>
    <property type="match status" value="1"/>
</dbReference>
<keyword evidence="9" id="KW-1185">Reference proteome</keyword>
<dbReference type="GeneTree" id="ENSGT00940000155815"/>
<name>A0A8C4WUR7_EPTBU</name>
<evidence type="ECO:0000313" key="9">
    <source>
        <dbReference type="Proteomes" id="UP000694388"/>
    </source>
</evidence>
<evidence type="ECO:0000256" key="4">
    <source>
        <dbReference type="ARBA" id="ARBA00022741"/>
    </source>
</evidence>
<dbReference type="Gene3D" id="3.40.50.300">
    <property type="entry name" value="P-loop containing nucleotide triphosphate hydrolases"/>
    <property type="match status" value="1"/>
</dbReference>
<keyword evidence="6" id="KW-0067">ATP-binding</keyword>